<evidence type="ECO:0000313" key="3">
    <source>
        <dbReference type="Proteomes" id="UP000532373"/>
    </source>
</evidence>
<dbReference type="Pfam" id="PF05675">
    <property type="entry name" value="DUF817"/>
    <property type="match status" value="1"/>
</dbReference>
<sequence>MSRFTSVEARIDAAAHAVLDRLPRGGFYGALVEFLVFGLKQAWACLFGGAMLALIMATKLWWPQESGLARYDFLFVSAVAIQLAMLALRLEKPSEAKVILIFHIVGTAMEIFKTSAGSWAYPEENFFRIGGVPLFSGFMYAAVGSYLARVSRIFDMRYTSYPPLWATMLLCAAIYVNFFAHHFTIDIRYGLFAFTAVLYFRTMVHYRVFRFRHRMPLLLGFFLVALFIWFAENIGTWSRAWIYPGQHDGWTPVSIHKLGAWYLLMIISFVLVTLVHRPRPMDTSSKAVEFGDDVPGLVGGVDKVDDVLVAGRDRALLGEEIEINRTLPK</sequence>
<feature type="transmembrane region" description="Helical" evidence="1">
    <location>
        <begin position="127"/>
        <end position="148"/>
    </location>
</feature>
<keyword evidence="1" id="KW-1133">Transmembrane helix</keyword>
<feature type="transmembrane region" description="Helical" evidence="1">
    <location>
        <begin position="42"/>
        <end position="62"/>
    </location>
</feature>
<evidence type="ECO:0000256" key="1">
    <source>
        <dbReference type="SAM" id="Phobius"/>
    </source>
</evidence>
<feature type="transmembrane region" description="Helical" evidence="1">
    <location>
        <begin position="160"/>
        <end position="181"/>
    </location>
</feature>
<dbReference type="AlphaFoldDB" id="A0A8E1WKR5"/>
<dbReference type="InterPro" id="IPR008535">
    <property type="entry name" value="DUF817"/>
</dbReference>
<name>A0A8E1WKR5_9HYPH</name>
<feature type="transmembrane region" description="Helical" evidence="1">
    <location>
        <begin position="68"/>
        <end position="88"/>
    </location>
</feature>
<accession>A0A8E1WKR5</accession>
<gene>
    <name evidence="2" type="ORF">HNQ96_005630</name>
</gene>
<evidence type="ECO:0000313" key="2">
    <source>
        <dbReference type="EMBL" id="MBB6469739.1"/>
    </source>
</evidence>
<dbReference type="Proteomes" id="UP000532373">
    <property type="component" value="Unassembled WGS sequence"/>
</dbReference>
<feature type="transmembrane region" description="Helical" evidence="1">
    <location>
        <begin position="258"/>
        <end position="276"/>
    </location>
</feature>
<keyword evidence="1" id="KW-0472">Membrane</keyword>
<protein>
    <submittedName>
        <fullName evidence="2">Uncharacterized membrane protein YoaT (DUF817 family)</fullName>
    </submittedName>
</protein>
<proteinExistence type="predicted"/>
<organism evidence="2 3">
    <name type="scientific">Aminobacter carboxidus</name>
    <dbReference type="NCBI Taxonomy" id="376165"/>
    <lineage>
        <taxon>Bacteria</taxon>
        <taxon>Pseudomonadati</taxon>
        <taxon>Pseudomonadota</taxon>
        <taxon>Alphaproteobacteria</taxon>
        <taxon>Hyphomicrobiales</taxon>
        <taxon>Phyllobacteriaceae</taxon>
        <taxon>Aminobacter</taxon>
    </lineage>
</organism>
<feature type="transmembrane region" description="Helical" evidence="1">
    <location>
        <begin position="216"/>
        <end position="238"/>
    </location>
</feature>
<dbReference type="EMBL" id="JACHGI010000018">
    <property type="protein sequence ID" value="MBB6469739.1"/>
    <property type="molecule type" value="Genomic_DNA"/>
</dbReference>
<feature type="transmembrane region" description="Helical" evidence="1">
    <location>
        <begin position="187"/>
        <end position="204"/>
    </location>
</feature>
<comment type="caution">
    <text evidence="2">The sequence shown here is derived from an EMBL/GenBank/DDBJ whole genome shotgun (WGS) entry which is preliminary data.</text>
</comment>
<feature type="transmembrane region" description="Helical" evidence="1">
    <location>
        <begin position="100"/>
        <end position="121"/>
    </location>
</feature>
<keyword evidence="1" id="KW-0812">Transmembrane</keyword>
<reference evidence="2 3" key="1">
    <citation type="submission" date="2020-08" db="EMBL/GenBank/DDBJ databases">
        <title>Genomic Encyclopedia of Type Strains, Phase IV (KMG-IV): sequencing the most valuable type-strain genomes for metagenomic binning, comparative biology and taxonomic classification.</title>
        <authorList>
            <person name="Goeker M."/>
        </authorList>
    </citation>
    <scope>NUCLEOTIDE SEQUENCE [LARGE SCALE GENOMIC DNA]</scope>
    <source>
        <strain evidence="2 3">DSM 17454</strain>
    </source>
</reference>